<dbReference type="PROSITE" id="PS50887">
    <property type="entry name" value="GGDEF"/>
    <property type="match status" value="1"/>
</dbReference>
<dbReference type="AlphaFoldDB" id="A0A931HAJ0"/>
<dbReference type="Proteomes" id="UP000617634">
    <property type="component" value="Unassembled WGS sequence"/>
</dbReference>
<dbReference type="SMART" id="SM00267">
    <property type="entry name" value="GGDEF"/>
    <property type="match status" value="1"/>
</dbReference>
<evidence type="ECO:0000256" key="4">
    <source>
        <dbReference type="SAM" id="MobiDB-lite"/>
    </source>
</evidence>
<gene>
    <name evidence="6" type="ORF">I5E68_03370</name>
</gene>
<dbReference type="FunFam" id="3.30.70.270:FF:000001">
    <property type="entry name" value="Diguanylate cyclase domain protein"/>
    <property type="match status" value="1"/>
</dbReference>
<dbReference type="EC" id="2.7.7.65" evidence="1"/>
<dbReference type="NCBIfam" id="TIGR00254">
    <property type="entry name" value="GGDEF"/>
    <property type="match status" value="1"/>
</dbReference>
<comment type="caution">
    <text evidence="6">The sequence shown here is derived from an EMBL/GenBank/DDBJ whole genome shotgun (WGS) entry which is preliminary data.</text>
</comment>
<dbReference type="PANTHER" id="PTHR45138">
    <property type="entry name" value="REGULATORY COMPONENTS OF SENSORY TRANSDUCTION SYSTEM"/>
    <property type="match status" value="1"/>
</dbReference>
<protein>
    <recommendedName>
        <fullName evidence="1">diguanylate cyclase</fullName>
        <ecNumber evidence="1">2.7.7.65</ecNumber>
    </recommendedName>
</protein>
<feature type="region of interest" description="Disordered" evidence="4">
    <location>
        <begin position="20"/>
        <end position="50"/>
    </location>
</feature>
<dbReference type="CDD" id="cd01949">
    <property type="entry name" value="GGDEF"/>
    <property type="match status" value="1"/>
</dbReference>
<comment type="catalytic activity">
    <reaction evidence="2">
        <text>2 GTP = 3',3'-c-di-GMP + 2 diphosphate</text>
        <dbReference type="Rhea" id="RHEA:24898"/>
        <dbReference type="ChEBI" id="CHEBI:33019"/>
        <dbReference type="ChEBI" id="CHEBI:37565"/>
        <dbReference type="ChEBI" id="CHEBI:58805"/>
        <dbReference type="EC" id="2.7.7.65"/>
    </reaction>
</comment>
<dbReference type="InterPro" id="IPR029787">
    <property type="entry name" value="Nucleotide_cyclase"/>
</dbReference>
<feature type="compositionally biased region" description="Basic and acidic residues" evidence="4">
    <location>
        <begin position="36"/>
        <end position="50"/>
    </location>
</feature>
<dbReference type="InterPro" id="IPR000160">
    <property type="entry name" value="GGDEF_dom"/>
</dbReference>
<evidence type="ECO:0000256" key="2">
    <source>
        <dbReference type="ARBA" id="ARBA00034247"/>
    </source>
</evidence>
<evidence type="ECO:0000313" key="6">
    <source>
        <dbReference type="EMBL" id="MBH0111993.1"/>
    </source>
</evidence>
<dbReference type="InterPro" id="IPR050469">
    <property type="entry name" value="Diguanylate_Cyclase"/>
</dbReference>
<dbReference type="Pfam" id="PF00990">
    <property type="entry name" value="GGDEF"/>
    <property type="match status" value="1"/>
</dbReference>
<evidence type="ECO:0000256" key="1">
    <source>
        <dbReference type="ARBA" id="ARBA00012528"/>
    </source>
</evidence>
<evidence type="ECO:0000256" key="3">
    <source>
        <dbReference type="SAM" id="Coils"/>
    </source>
</evidence>
<feature type="domain" description="GGDEF" evidence="5">
    <location>
        <begin position="255"/>
        <end position="390"/>
    </location>
</feature>
<dbReference type="GO" id="GO:1902201">
    <property type="term" value="P:negative regulation of bacterial-type flagellum-dependent cell motility"/>
    <property type="evidence" value="ECO:0007669"/>
    <property type="project" value="TreeGrafter"/>
</dbReference>
<reference evidence="6" key="1">
    <citation type="submission" date="2020-11" db="EMBL/GenBank/DDBJ databases">
        <title>Novosphingobium aureum sp. nov., a marine bacterium isolated from sediment of a salt flat.</title>
        <authorList>
            <person name="Yoo Y."/>
            <person name="Kim J.-J."/>
        </authorList>
    </citation>
    <scope>NUCLEOTIDE SEQUENCE</scope>
    <source>
        <strain evidence="6">YJ-S2-02</strain>
    </source>
</reference>
<dbReference type="GO" id="GO:0005886">
    <property type="term" value="C:plasma membrane"/>
    <property type="evidence" value="ECO:0007669"/>
    <property type="project" value="TreeGrafter"/>
</dbReference>
<sequence length="409" mass="44844">MNAQEPGMAQTGWARWLGLGKPRSVHSPAGSEAAAEEARPDEGDDAVGERALGERRRRQLLEDMTRFLLSHRLAVSTFTLEVAHDVVTGANPTLARMVAERVAQRQPVTLSWLEDSMDLAGIADASAQIFSLVRKLEASIARFSDTTSAVRSATSDYNEALAASVDGFGEVSLPGDESGAEAFRELTAIAREMLRRTRDIERELSRSERETLELQQDLADARREAEIDHLTGLPNRRAFEAVFREEFETTASQGEALCVAFCDIDRFKRINDGHGHDAGDRVLRIVAQALATLSDDKCHVSRHGGEEFVVLLRGVALEEACAVLDRTREEIAARKLVNRVNDTPFGRISFSAGVADVHAHGNTREALRAADEALFRAKLAGRNRVMAAGRDEWSGFNVIRKGEQEGSGI</sequence>
<proteinExistence type="predicted"/>
<dbReference type="GO" id="GO:0052621">
    <property type="term" value="F:diguanylate cyclase activity"/>
    <property type="evidence" value="ECO:0007669"/>
    <property type="project" value="UniProtKB-EC"/>
</dbReference>
<evidence type="ECO:0000259" key="5">
    <source>
        <dbReference type="PROSITE" id="PS50887"/>
    </source>
</evidence>
<keyword evidence="7" id="KW-1185">Reference proteome</keyword>
<dbReference type="Gene3D" id="3.30.70.270">
    <property type="match status" value="1"/>
</dbReference>
<evidence type="ECO:0000313" key="7">
    <source>
        <dbReference type="Proteomes" id="UP000617634"/>
    </source>
</evidence>
<keyword evidence="3" id="KW-0175">Coiled coil</keyword>
<feature type="coiled-coil region" evidence="3">
    <location>
        <begin position="190"/>
        <end position="224"/>
    </location>
</feature>
<dbReference type="EMBL" id="JADZGI010000001">
    <property type="protein sequence ID" value="MBH0111993.1"/>
    <property type="molecule type" value="Genomic_DNA"/>
</dbReference>
<dbReference type="RefSeq" id="WP_197160776.1">
    <property type="nucleotide sequence ID" value="NZ_JADZGI010000001.1"/>
</dbReference>
<organism evidence="6 7">
    <name type="scientific">Novosphingobium aureum</name>
    <dbReference type="NCBI Taxonomy" id="2792964"/>
    <lineage>
        <taxon>Bacteria</taxon>
        <taxon>Pseudomonadati</taxon>
        <taxon>Pseudomonadota</taxon>
        <taxon>Alphaproteobacteria</taxon>
        <taxon>Sphingomonadales</taxon>
        <taxon>Sphingomonadaceae</taxon>
        <taxon>Novosphingobium</taxon>
    </lineage>
</organism>
<dbReference type="PANTHER" id="PTHR45138:SF9">
    <property type="entry name" value="DIGUANYLATE CYCLASE DGCM-RELATED"/>
    <property type="match status" value="1"/>
</dbReference>
<name>A0A931HAJ0_9SPHN</name>
<dbReference type="InterPro" id="IPR043128">
    <property type="entry name" value="Rev_trsase/Diguanyl_cyclase"/>
</dbReference>
<accession>A0A931HAJ0</accession>
<dbReference type="GO" id="GO:0043709">
    <property type="term" value="P:cell adhesion involved in single-species biofilm formation"/>
    <property type="evidence" value="ECO:0007669"/>
    <property type="project" value="TreeGrafter"/>
</dbReference>
<dbReference type="SUPFAM" id="SSF55073">
    <property type="entry name" value="Nucleotide cyclase"/>
    <property type="match status" value="1"/>
</dbReference>